<dbReference type="PROSITE" id="PS50002">
    <property type="entry name" value="SH3"/>
    <property type="match status" value="1"/>
</dbReference>
<feature type="region of interest" description="Disordered" evidence="4">
    <location>
        <begin position="255"/>
        <end position="281"/>
    </location>
</feature>
<dbReference type="InterPro" id="IPR001452">
    <property type="entry name" value="SH3_domain"/>
</dbReference>
<proteinExistence type="predicted"/>
<gene>
    <name evidence="7" type="ORF">DILT_LOCUS11311</name>
</gene>
<keyword evidence="8" id="KW-1185">Reference proteome</keyword>
<feature type="domain" description="SH3" evidence="6">
    <location>
        <begin position="54"/>
        <end position="116"/>
    </location>
</feature>
<reference evidence="7 8" key="1">
    <citation type="submission" date="2018-11" db="EMBL/GenBank/DDBJ databases">
        <authorList>
            <consortium name="Pathogen Informatics"/>
        </authorList>
    </citation>
    <scope>NUCLEOTIDE SEQUENCE [LARGE SCALE GENOMIC DNA]</scope>
</reference>
<name>A0A3P7LQH5_DIBLA</name>
<feature type="region of interest" description="Disordered" evidence="4">
    <location>
        <begin position="425"/>
        <end position="481"/>
    </location>
</feature>
<feature type="chain" id="PRO_5018050121" description="SH3 domain-containing protein" evidence="5">
    <location>
        <begin position="22"/>
        <end position="481"/>
    </location>
</feature>
<keyword evidence="2" id="KW-0175">Coiled coil</keyword>
<evidence type="ECO:0000313" key="7">
    <source>
        <dbReference type="EMBL" id="VDN15480.1"/>
    </source>
</evidence>
<dbReference type="SMART" id="SM00326">
    <property type="entry name" value="SH3"/>
    <property type="match status" value="1"/>
</dbReference>
<feature type="region of interest" description="Disordered" evidence="4">
    <location>
        <begin position="201"/>
        <end position="223"/>
    </location>
</feature>
<dbReference type="InterPro" id="IPR051627">
    <property type="entry name" value="SLIT-ROBO_RhoGAP"/>
</dbReference>
<feature type="non-terminal residue" evidence="7">
    <location>
        <position position="481"/>
    </location>
</feature>
<evidence type="ECO:0000256" key="1">
    <source>
        <dbReference type="ARBA" id="ARBA00022443"/>
    </source>
</evidence>
<feature type="region of interest" description="Disordered" evidence="4">
    <location>
        <begin position="21"/>
        <end position="42"/>
    </location>
</feature>
<dbReference type="PANTHER" id="PTHR14166">
    <property type="entry name" value="SLIT-ROBO RHO GTPASE ACTIVATING PROTEIN"/>
    <property type="match status" value="1"/>
</dbReference>
<feature type="compositionally biased region" description="Polar residues" evidence="4">
    <location>
        <begin position="351"/>
        <end position="366"/>
    </location>
</feature>
<keyword evidence="1 3" id="KW-0728">SH3 domain</keyword>
<feature type="region of interest" description="Disordered" evidence="4">
    <location>
        <begin position="294"/>
        <end position="369"/>
    </location>
</feature>
<evidence type="ECO:0000313" key="8">
    <source>
        <dbReference type="Proteomes" id="UP000281553"/>
    </source>
</evidence>
<dbReference type="Gene3D" id="2.30.30.40">
    <property type="entry name" value="SH3 Domains"/>
    <property type="match status" value="1"/>
</dbReference>
<evidence type="ECO:0000256" key="3">
    <source>
        <dbReference type="PROSITE-ProRule" id="PRU00192"/>
    </source>
</evidence>
<sequence length="481" mass="50826">MGWRFASLWSITCLSFHRRGASTPANTPNAPTHPPTHPRSPFAFFAAAPLDSDLHGTIAIAQADFTGNSPRELSFRRGAEILLYRQLNDHWWEGQLASESPSGPLIKPPRITRATPISKNCRPPNLGSFDFGRSGESTESKNADRHVSDGGGAIASEAFAGDRFEAVLDAAKQEVSPRPENEEMPAIMSSSVSVPRRVTSLADRESVPRPVSMGRCSPLASSFDTDRQPTIIQVADSGERGNMRGPLVLAPLEHPNDRATVTRPSSPPTSAPTSIGGGGGGGVVLRASQAAGGTGAQYRGSWAGSTTHSAIPPAPPTSLTPLAEENIGLVRNSLGSDLGTPKTTPPERSIDQSWSMPEQRRGSPTSAMEPFVDIDSVLAEVMNGLANMEKERSSVGRADTITSSLRARELEKKMRMPLAKHTPDLVLDLPPTEYQGSPTGSESSETETEVASKGGGSGLASKGFSSLRNSASAADTFAEQG</sequence>
<organism evidence="7 8">
    <name type="scientific">Dibothriocephalus latus</name>
    <name type="common">Fish tapeworm</name>
    <name type="synonym">Diphyllobothrium latum</name>
    <dbReference type="NCBI Taxonomy" id="60516"/>
    <lineage>
        <taxon>Eukaryota</taxon>
        <taxon>Metazoa</taxon>
        <taxon>Spiralia</taxon>
        <taxon>Lophotrochozoa</taxon>
        <taxon>Platyhelminthes</taxon>
        <taxon>Cestoda</taxon>
        <taxon>Eucestoda</taxon>
        <taxon>Diphyllobothriidea</taxon>
        <taxon>Diphyllobothriidae</taxon>
        <taxon>Dibothriocephalus</taxon>
    </lineage>
</organism>
<dbReference type="OrthoDB" id="443981at2759"/>
<evidence type="ECO:0000256" key="5">
    <source>
        <dbReference type="SAM" id="SignalP"/>
    </source>
</evidence>
<protein>
    <recommendedName>
        <fullName evidence="6">SH3 domain-containing protein</fullName>
    </recommendedName>
</protein>
<dbReference type="Pfam" id="PF00018">
    <property type="entry name" value="SH3_1"/>
    <property type="match status" value="1"/>
</dbReference>
<accession>A0A3P7LQH5</accession>
<feature type="signal peptide" evidence="5">
    <location>
        <begin position="1"/>
        <end position="21"/>
    </location>
</feature>
<dbReference type="EMBL" id="UYRU01062656">
    <property type="protein sequence ID" value="VDN15480.1"/>
    <property type="molecule type" value="Genomic_DNA"/>
</dbReference>
<evidence type="ECO:0000256" key="2">
    <source>
        <dbReference type="ARBA" id="ARBA00023054"/>
    </source>
</evidence>
<evidence type="ECO:0000256" key="4">
    <source>
        <dbReference type="SAM" id="MobiDB-lite"/>
    </source>
</evidence>
<feature type="region of interest" description="Disordered" evidence="4">
    <location>
        <begin position="103"/>
        <end position="148"/>
    </location>
</feature>
<evidence type="ECO:0000259" key="6">
    <source>
        <dbReference type="PROSITE" id="PS50002"/>
    </source>
</evidence>
<dbReference type="Proteomes" id="UP000281553">
    <property type="component" value="Unassembled WGS sequence"/>
</dbReference>
<keyword evidence="5" id="KW-0732">Signal</keyword>
<dbReference type="InterPro" id="IPR036028">
    <property type="entry name" value="SH3-like_dom_sf"/>
</dbReference>
<feature type="compositionally biased region" description="Basic and acidic residues" evidence="4">
    <location>
        <begin position="136"/>
        <end position="148"/>
    </location>
</feature>
<dbReference type="AlphaFoldDB" id="A0A3P7LQH5"/>
<dbReference type="SUPFAM" id="SSF50044">
    <property type="entry name" value="SH3-domain"/>
    <property type="match status" value="1"/>
</dbReference>